<feature type="compositionally biased region" description="Polar residues" evidence="1">
    <location>
        <begin position="60"/>
        <end position="79"/>
    </location>
</feature>
<feature type="region of interest" description="Disordered" evidence="1">
    <location>
        <begin position="1"/>
        <end position="87"/>
    </location>
</feature>
<dbReference type="EMBL" id="CP034205">
    <property type="protein sequence ID" value="QBZ57455.1"/>
    <property type="molecule type" value="Genomic_DNA"/>
</dbReference>
<accession>A0A4V1C5T0</accession>
<proteinExistence type="predicted"/>
<dbReference type="AlphaFoldDB" id="A0A4V1C5T0"/>
<evidence type="ECO:0000256" key="1">
    <source>
        <dbReference type="SAM" id="MobiDB-lite"/>
    </source>
</evidence>
<protein>
    <submittedName>
        <fullName evidence="2">Uncharacterized protein</fullName>
    </submittedName>
</protein>
<organism evidence="2 3">
    <name type="scientific">Pyricularia oryzae</name>
    <name type="common">Rice blast fungus</name>
    <name type="synonym">Magnaporthe oryzae</name>
    <dbReference type="NCBI Taxonomy" id="318829"/>
    <lineage>
        <taxon>Eukaryota</taxon>
        <taxon>Fungi</taxon>
        <taxon>Dikarya</taxon>
        <taxon>Ascomycota</taxon>
        <taxon>Pezizomycotina</taxon>
        <taxon>Sordariomycetes</taxon>
        <taxon>Sordariomycetidae</taxon>
        <taxon>Magnaporthales</taxon>
        <taxon>Pyriculariaceae</taxon>
        <taxon>Pyricularia</taxon>
    </lineage>
</organism>
<gene>
    <name evidence="2" type="ORF">PoMZ_02380</name>
</gene>
<reference evidence="2 3" key="1">
    <citation type="journal article" date="2019" name="Mol. Biol. Evol.">
        <title>Blast fungal genomes show frequent chromosomal changes, gene gains and losses, and effector gene turnover.</title>
        <authorList>
            <person name="Gomez Luciano L.B."/>
            <person name="Jason Tsai I."/>
            <person name="Chuma I."/>
            <person name="Tosa Y."/>
            <person name="Chen Y.H."/>
            <person name="Li J.Y."/>
            <person name="Li M.Y."/>
            <person name="Jade Lu M.Y."/>
            <person name="Nakayashiki H."/>
            <person name="Li W.H."/>
        </authorList>
    </citation>
    <scope>NUCLEOTIDE SEQUENCE [LARGE SCALE GENOMIC DNA]</scope>
    <source>
        <strain evidence="2">MZ5-1-6</strain>
    </source>
</reference>
<sequence>MFCMETPACLGSPSSHLPTLWQGRPSPAVSSSRIRGARDTLRTAGPSGKENAKKKKDQPSMGSVSEKSAGVQNGSNGPGENSIPGPMLRLPDSRCSFQIKHRDLGPRKRGAWYPSDLLISDLARDQTLSPFGLDPFDQSPPRRREVFRPPAVLICVTVYLWYAGIKCVKGGEGVGGPWEYRDIKHISMVTCGVSGGNRHMEGRDCQMGHTGRKACLEQVSERVKKTVYGSVGYHREG</sequence>
<evidence type="ECO:0000313" key="3">
    <source>
        <dbReference type="Proteomes" id="UP000294847"/>
    </source>
</evidence>
<name>A0A4V1C5T0_PYROR</name>
<evidence type="ECO:0000313" key="2">
    <source>
        <dbReference type="EMBL" id="QBZ57455.1"/>
    </source>
</evidence>
<dbReference type="Proteomes" id="UP000294847">
    <property type="component" value="Chromosome 2"/>
</dbReference>